<evidence type="ECO:0000313" key="3">
    <source>
        <dbReference type="EMBL" id="MBD7943159.1"/>
    </source>
</evidence>
<organism evidence="3 4">
    <name type="scientific">Psychrobacillus faecigallinarum</name>
    <dbReference type="NCBI Taxonomy" id="2762235"/>
    <lineage>
        <taxon>Bacteria</taxon>
        <taxon>Bacillati</taxon>
        <taxon>Bacillota</taxon>
        <taxon>Bacilli</taxon>
        <taxon>Bacillales</taxon>
        <taxon>Bacillaceae</taxon>
        <taxon>Psychrobacillus</taxon>
    </lineage>
</organism>
<evidence type="ECO:0000259" key="2">
    <source>
        <dbReference type="PROSITE" id="PS50943"/>
    </source>
</evidence>
<dbReference type="Gene3D" id="1.25.40.10">
    <property type="entry name" value="Tetratricopeptide repeat domain"/>
    <property type="match status" value="1"/>
</dbReference>
<keyword evidence="4" id="KW-1185">Reference proteome</keyword>
<dbReference type="SUPFAM" id="SSF48452">
    <property type="entry name" value="TPR-like"/>
    <property type="match status" value="1"/>
</dbReference>
<feature type="domain" description="HTH cro/C1-type" evidence="2">
    <location>
        <begin position="7"/>
        <end position="60"/>
    </location>
</feature>
<protein>
    <submittedName>
        <fullName evidence="3">Helix-turn-helix transcriptional regulator</fullName>
    </submittedName>
</protein>
<dbReference type="InterPro" id="IPR011990">
    <property type="entry name" value="TPR-like_helical_dom_sf"/>
</dbReference>
<dbReference type="SUPFAM" id="SSF47413">
    <property type="entry name" value="lambda repressor-like DNA-binding domains"/>
    <property type="match status" value="1"/>
</dbReference>
<dbReference type="InterPro" id="IPR010982">
    <property type="entry name" value="Lambda_DNA-bd_dom_sf"/>
</dbReference>
<dbReference type="Pfam" id="PF13424">
    <property type="entry name" value="TPR_12"/>
    <property type="match status" value="1"/>
</dbReference>
<dbReference type="Gene3D" id="1.10.260.40">
    <property type="entry name" value="lambda repressor-like DNA-binding domains"/>
    <property type="match status" value="1"/>
</dbReference>
<accession>A0ABR8R5V6</accession>
<dbReference type="CDD" id="cd00093">
    <property type="entry name" value="HTH_XRE"/>
    <property type="match status" value="1"/>
</dbReference>
<proteinExistence type="predicted"/>
<evidence type="ECO:0000313" key="4">
    <source>
        <dbReference type="Proteomes" id="UP000640786"/>
    </source>
</evidence>
<dbReference type="InterPro" id="IPR001387">
    <property type="entry name" value="Cro/C1-type_HTH"/>
</dbReference>
<sequence>MRIGSLIKFYRTKRGLTQNSLAMGICSVPHLSKIENNSKEANVETIRLLLERLSIDLQDVQANEWNILELLKEFLSHIHYLEEEKAKNAYKQLEGYRELIVFTDFIYLYELYKLRYYLLINNREAADYQLKWLHAQRQNFSQYEKYLLLYFGALILMLRGRYEEADRQLTRIIQDKAEMGTFEGEIYYHLAVVKGHVDEASLAIIYGKKALQFYSNQYNFKRILHTLMSLALNYSRAKIFNEALETYNHLLRSIEMLNQKHLLPKIYHNIGDLHQRMGDYKQAVEYFQKSAANIPKDTENYLLCLYNLAQTQFRLEQWDECRESFTLLKMETKKQKVLHYRLFTNFYLLLLDNEKEKAMLFLEEKLVPYTARVEDFKEAHHQFLVILTDYYRQEGKFEKVVQLTNR</sequence>
<reference evidence="3 4" key="1">
    <citation type="submission" date="2020-08" db="EMBL/GenBank/DDBJ databases">
        <title>A Genomic Blueprint of the Chicken Gut Microbiome.</title>
        <authorList>
            <person name="Gilroy R."/>
            <person name="Ravi A."/>
            <person name="Getino M."/>
            <person name="Pursley I."/>
            <person name="Horton D.L."/>
            <person name="Alikhan N.-F."/>
            <person name="Baker D."/>
            <person name="Gharbi K."/>
            <person name="Hall N."/>
            <person name="Watson M."/>
            <person name="Adriaenssens E.M."/>
            <person name="Foster-Nyarko E."/>
            <person name="Jarju S."/>
            <person name="Secka A."/>
            <person name="Antonio M."/>
            <person name="Oren A."/>
            <person name="Chaudhuri R."/>
            <person name="La Ragione R.M."/>
            <person name="Hildebrand F."/>
            <person name="Pallen M.J."/>
        </authorList>
    </citation>
    <scope>NUCLEOTIDE SEQUENCE [LARGE SCALE GENOMIC DNA]</scope>
    <source>
        <strain evidence="3 4">Sa2BUA9</strain>
    </source>
</reference>
<evidence type="ECO:0000256" key="1">
    <source>
        <dbReference type="PROSITE-ProRule" id="PRU00339"/>
    </source>
</evidence>
<name>A0ABR8R5V6_9BACI</name>
<dbReference type="InterPro" id="IPR019734">
    <property type="entry name" value="TPR_rpt"/>
</dbReference>
<comment type="caution">
    <text evidence="3">The sequence shown here is derived from an EMBL/GenBank/DDBJ whole genome shotgun (WGS) entry which is preliminary data.</text>
</comment>
<gene>
    <name evidence="3" type="ORF">H9650_03430</name>
</gene>
<dbReference type="PROSITE" id="PS50005">
    <property type="entry name" value="TPR"/>
    <property type="match status" value="1"/>
</dbReference>
<dbReference type="PROSITE" id="PS50943">
    <property type="entry name" value="HTH_CROC1"/>
    <property type="match status" value="1"/>
</dbReference>
<dbReference type="Pfam" id="PF01381">
    <property type="entry name" value="HTH_3"/>
    <property type="match status" value="1"/>
</dbReference>
<dbReference type="SMART" id="SM00530">
    <property type="entry name" value="HTH_XRE"/>
    <property type="match status" value="1"/>
</dbReference>
<dbReference type="Proteomes" id="UP000640786">
    <property type="component" value="Unassembled WGS sequence"/>
</dbReference>
<dbReference type="EMBL" id="JACSQO010000001">
    <property type="protein sequence ID" value="MBD7943159.1"/>
    <property type="molecule type" value="Genomic_DNA"/>
</dbReference>
<dbReference type="RefSeq" id="WP_191696565.1">
    <property type="nucleotide sequence ID" value="NZ_JACSQO010000001.1"/>
</dbReference>
<keyword evidence="1" id="KW-0802">TPR repeat</keyword>
<dbReference type="SMART" id="SM00028">
    <property type="entry name" value="TPR"/>
    <property type="match status" value="3"/>
</dbReference>
<feature type="repeat" description="TPR" evidence="1">
    <location>
        <begin position="264"/>
        <end position="297"/>
    </location>
</feature>